<dbReference type="GO" id="GO:0042392">
    <property type="term" value="F:sphingosine-1-phosphate phosphatase activity"/>
    <property type="evidence" value="ECO:0007669"/>
    <property type="project" value="TreeGrafter"/>
</dbReference>
<dbReference type="PANTHER" id="PTHR14969:SF13">
    <property type="entry name" value="AT30094P"/>
    <property type="match status" value="1"/>
</dbReference>
<dbReference type="SMART" id="SM00014">
    <property type="entry name" value="acidPPc"/>
    <property type="match status" value="1"/>
</dbReference>
<dbReference type="SUPFAM" id="SSF48317">
    <property type="entry name" value="Acid phosphatase/Vanadium-dependent haloperoxidase"/>
    <property type="match status" value="1"/>
</dbReference>
<evidence type="ECO:0000256" key="1">
    <source>
        <dbReference type="SAM" id="Phobius"/>
    </source>
</evidence>
<dbReference type="Gene3D" id="1.20.144.10">
    <property type="entry name" value="Phosphatidic acid phosphatase type 2/haloperoxidase"/>
    <property type="match status" value="1"/>
</dbReference>
<protein>
    <submittedName>
        <fullName evidence="3">Phospholipid phosphatase</fullName>
    </submittedName>
</protein>
<name>A0A017RXC9_9CLOT</name>
<dbReference type="CDD" id="cd03392">
    <property type="entry name" value="PAP2_like_2"/>
    <property type="match status" value="1"/>
</dbReference>
<dbReference type="Proteomes" id="UP000019681">
    <property type="component" value="Unassembled WGS sequence"/>
</dbReference>
<organism evidence="3 4">
    <name type="scientific">Fervidicella metallireducens AeB</name>
    <dbReference type="NCBI Taxonomy" id="1403537"/>
    <lineage>
        <taxon>Bacteria</taxon>
        <taxon>Bacillati</taxon>
        <taxon>Bacillota</taxon>
        <taxon>Clostridia</taxon>
        <taxon>Eubacteriales</taxon>
        <taxon>Clostridiaceae</taxon>
        <taxon>Fervidicella</taxon>
    </lineage>
</organism>
<feature type="transmembrane region" description="Helical" evidence="1">
    <location>
        <begin position="171"/>
        <end position="188"/>
    </location>
</feature>
<proteinExistence type="predicted"/>
<keyword evidence="1" id="KW-0472">Membrane</keyword>
<feature type="domain" description="Phosphatidic acid phosphatase type 2/haloperoxidase" evidence="2">
    <location>
        <begin position="47"/>
        <end position="157"/>
    </location>
</feature>
<dbReference type="AlphaFoldDB" id="A0A017RXC9"/>
<feature type="transmembrane region" description="Helical" evidence="1">
    <location>
        <begin position="253"/>
        <end position="271"/>
    </location>
</feature>
<evidence type="ECO:0000313" key="3">
    <source>
        <dbReference type="EMBL" id="EYE88560.1"/>
    </source>
</evidence>
<keyword evidence="1" id="KW-1133">Transmembrane helix</keyword>
<reference evidence="3 4" key="1">
    <citation type="journal article" date="2014" name="Genome Announc.">
        <title>Draft Genome Sequence of Fervidicella metallireducens Strain AeBT, an Iron-Reducing Thermoanaerobe from the Great Artesian Basin.</title>
        <authorList>
            <person name="Patel B.K."/>
        </authorList>
    </citation>
    <scope>NUCLEOTIDE SEQUENCE [LARGE SCALE GENOMIC DNA]</scope>
    <source>
        <strain evidence="3 4">AeB</strain>
    </source>
</reference>
<accession>A0A017RXC9</accession>
<feature type="transmembrane region" description="Helical" evidence="1">
    <location>
        <begin position="142"/>
        <end position="159"/>
    </location>
</feature>
<gene>
    <name evidence="3" type="ORF">Q428_07285</name>
</gene>
<dbReference type="STRING" id="1403537.Q428_07285"/>
<evidence type="ECO:0000259" key="2">
    <source>
        <dbReference type="SMART" id="SM00014"/>
    </source>
</evidence>
<keyword evidence="4" id="KW-1185">Reference proteome</keyword>
<feature type="transmembrane region" description="Helical" evidence="1">
    <location>
        <begin position="21"/>
        <end position="40"/>
    </location>
</feature>
<dbReference type="EMBL" id="AZQP01000018">
    <property type="protein sequence ID" value="EYE88560.1"/>
    <property type="molecule type" value="Genomic_DNA"/>
</dbReference>
<dbReference type="Pfam" id="PF01569">
    <property type="entry name" value="PAP2"/>
    <property type="match status" value="1"/>
</dbReference>
<dbReference type="PANTHER" id="PTHR14969">
    <property type="entry name" value="SPHINGOSINE-1-PHOSPHATE PHOSPHOHYDROLASE"/>
    <property type="match status" value="1"/>
</dbReference>
<dbReference type="InterPro" id="IPR000326">
    <property type="entry name" value="PAP2/HPO"/>
</dbReference>
<feature type="transmembrane region" description="Helical" evidence="1">
    <location>
        <begin position="224"/>
        <end position="241"/>
    </location>
</feature>
<keyword evidence="1" id="KW-0812">Transmembrane</keyword>
<feature type="transmembrane region" description="Helical" evidence="1">
    <location>
        <begin position="115"/>
        <end position="136"/>
    </location>
</feature>
<comment type="caution">
    <text evidence="3">The sequence shown here is derived from an EMBL/GenBank/DDBJ whole genome shotgun (WGS) entry which is preliminary data.</text>
</comment>
<evidence type="ECO:0000313" key="4">
    <source>
        <dbReference type="Proteomes" id="UP000019681"/>
    </source>
</evidence>
<sequence>MEIIKYIQSFSNPILDNVFQFITILGEEYFYILFLTITYWFINKKFAYKLGFTFLISGILNCAIKDLFKFKRPIGTNGIRSLRISTATGFSFPSGHTQNAAAFWFFLIKNIKKQWINILGTIMIFSIGLSRLYLGVHWPKDVIAGILLGIASVFITDSLFEYSEINNKPQVFLFILIPAFLGLFFFRSPDYYKAVGISTGFYIGYILESKFINFEINKSLKLNVVKFFIGIIPIILIKIYIKKFLPESILSDLIRYFLIGIYTTTVAPISFKKIH</sequence>
<dbReference type="InterPro" id="IPR036938">
    <property type="entry name" value="PAP2/HPO_sf"/>
</dbReference>